<proteinExistence type="predicted"/>
<sequence>MGISRSSLDNFLLEAPCSYPIAFGSDPGQGPRSPFQWCSVLVHIISRILLARHELLG</sequence>
<evidence type="ECO:0000313" key="1">
    <source>
        <dbReference type="EMBL" id="QQP39394.1"/>
    </source>
</evidence>
<protein>
    <submittedName>
        <fullName evidence="1">Tubulin alpha chain</fullName>
    </submittedName>
</protein>
<keyword evidence="2" id="KW-1185">Reference proteome</keyword>
<name>A0A7T8GX17_CALRO</name>
<dbReference type="Proteomes" id="UP000595437">
    <property type="component" value="Chromosome 14"/>
</dbReference>
<reference evidence="2" key="1">
    <citation type="submission" date="2021-01" db="EMBL/GenBank/DDBJ databases">
        <title>Caligus Genome Assembly.</title>
        <authorList>
            <person name="Gallardo-Escarate C."/>
        </authorList>
    </citation>
    <scope>NUCLEOTIDE SEQUENCE [LARGE SCALE GENOMIC DNA]</scope>
</reference>
<dbReference type="AlphaFoldDB" id="A0A7T8GX17"/>
<evidence type="ECO:0000313" key="2">
    <source>
        <dbReference type="Proteomes" id="UP000595437"/>
    </source>
</evidence>
<gene>
    <name evidence="1" type="ORF">FKW44_020265</name>
</gene>
<accession>A0A7T8GX17</accession>
<organism evidence="1 2">
    <name type="scientific">Caligus rogercresseyi</name>
    <name type="common">Sea louse</name>
    <dbReference type="NCBI Taxonomy" id="217165"/>
    <lineage>
        <taxon>Eukaryota</taxon>
        <taxon>Metazoa</taxon>
        <taxon>Ecdysozoa</taxon>
        <taxon>Arthropoda</taxon>
        <taxon>Crustacea</taxon>
        <taxon>Multicrustacea</taxon>
        <taxon>Hexanauplia</taxon>
        <taxon>Copepoda</taxon>
        <taxon>Siphonostomatoida</taxon>
        <taxon>Caligidae</taxon>
        <taxon>Caligus</taxon>
    </lineage>
</organism>
<dbReference type="EMBL" id="CP045903">
    <property type="protein sequence ID" value="QQP39394.1"/>
    <property type="molecule type" value="Genomic_DNA"/>
</dbReference>